<sequence length="674" mass="77184">MSEENRSFKIEIISPASIQLGHQQLAQFWPHLDATSTTSALLQPQAGPVRAAGPQTPLNFSIMSPIAKDYPLTLKMSDEDANLIRPDIVLDSSSSSAPFSGRKRPSSGSDEYQSSSATPVFHGDDREERNFDQNTHQTRFFDQNILENRENWMDDCPRTPCSAGYPTDYGNVQVKQERNSPESYQNPRSDTPNDPNYSPRNPPADGADFGQTFEPLKPEPHTSSPRGFSGYMTSYYGEQPSSSASFEATSSNFEQFEDYGYASTLKFEDFSTPPLKSDENQVDFYMNLSAVKEESGEIEEEEDDEDAPSSSYMYGEGKVCTVCGYKCPHKNYGVYCCNACAAFFRRTIKQSRSYVCVKGRKCRVDFGGHKRTCRYCRFKRCVMAGMSIDYVMTRADDFMIDSAPDNDIIKQISSWFTSTFVNRFRSFEKSFSNGQGKVARGEGTLNNTLHSMFVEFDVMRTYLNTTGLRRYIKEKDEVVLTKRLFYKWLFVQCVFNTLRHGGHRQNRVYMVDDSSLPLEAKFHEQYVMSIPTIKNPKIVAASHYNLIQQGMDDVWMFHHANVDGNDFAIFNHLICLRTIREMYPQNKEIQTEMNSLFKASHQYYKSVFKDFPTRMGNLVLLMNESEVFTLKFKEWVVLMTLSGVRSALQQIEDHWVAHGNYNVCDVSLSYMKRQ</sequence>
<feature type="compositionally biased region" description="Polar residues" evidence="10">
    <location>
        <begin position="106"/>
        <end position="118"/>
    </location>
</feature>
<keyword evidence="5" id="KW-0805">Transcription regulation</keyword>
<feature type="compositionally biased region" description="Basic and acidic residues" evidence="10">
    <location>
        <begin position="122"/>
        <end position="131"/>
    </location>
</feature>
<evidence type="ECO:0000256" key="5">
    <source>
        <dbReference type="ARBA" id="ARBA00023015"/>
    </source>
</evidence>
<dbReference type="SUPFAM" id="SSF57716">
    <property type="entry name" value="Glucocorticoid receptor-like (DNA-binding domain)"/>
    <property type="match status" value="1"/>
</dbReference>
<comment type="subcellular location">
    <subcellularLocation>
        <location evidence="1">Nucleus</location>
    </subcellularLocation>
</comment>
<keyword evidence="4" id="KW-0862">Zinc</keyword>
<dbReference type="WBParaSite" id="BXY_1063500.1">
    <property type="protein sequence ID" value="BXY_1063500.1"/>
    <property type="gene ID" value="BXY_1063500"/>
</dbReference>
<dbReference type="eggNOG" id="KOG4215">
    <property type="taxonomic scope" value="Eukaryota"/>
</dbReference>
<name>A0A1I7SC84_BURXY</name>
<accession>A0A1I7SC84</accession>
<evidence type="ECO:0000313" key="12">
    <source>
        <dbReference type="EMBL" id="CAD5214277.1"/>
    </source>
</evidence>
<evidence type="ECO:0000313" key="13">
    <source>
        <dbReference type="Proteomes" id="UP000095284"/>
    </source>
</evidence>
<evidence type="ECO:0000256" key="10">
    <source>
        <dbReference type="SAM" id="MobiDB-lite"/>
    </source>
</evidence>
<dbReference type="AlphaFoldDB" id="A0A1I7SC84"/>
<dbReference type="EMBL" id="CAJFDI010000002">
    <property type="protein sequence ID" value="CAD5214277.1"/>
    <property type="molecule type" value="Genomic_DNA"/>
</dbReference>
<evidence type="ECO:0000256" key="6">
    <source>
        <dbReference type="ARBA" id="ARBA00023125"/>
    </source>
</evidence>
<dbReference type="CDD" id="cd06960">
    <property type="entry name" value="NR_DBD_HNF4A"/>
    <property type="match status" value="1"/>
</dbReference>
<dbReference type="InterPro" id="IPR001628">
    <property type="entry name" value="Znf_hrmn_rcpt"/>
</dbReference>
<dbReference type="InterPro" id="IPR049636">
    <property type="entry name" value="HNF4-like_DBD"/>
</dbReference>
<evidence type="ECO:0000256" key="1">
    <source>
        <dbReference type="ARBA" id="ARBA00004123"/>
    </source>
</evidence>
<protein>
    <submittedName>
        <fullName evidence="12">(pine wood nematode) hypothetical protein</fullName>
    </submittedName>
    <submittedName>
        <fullName evidence="15">Nuclear receptor domain-containing protein</fullName>
    </submittedName>
</protein>
<reference evidence="15" key="1">
    <citation type="submission" date="2016-11" db="UniProtKB">
        <authorList>
            <consortium name="WormBaseParasite"/>
        </authorList>
    </citation>
    <scope>IDENTIFICATION</scope>
</reference>
<dbReference type="SUPFAM" id="SSF48508">
    <property type="entry name" value="Nuclear receptor ligand-binding domain"/>
    <property type="match status" value="1"/>
</dbReference>
<dbReference type="PANTHER" id="PTHR24086">
    <property type="entry name" value="NUCLEAR RECEPTOR SUBFAMILY 5 GROUP A"/>
    <property type="match status" value="1"/>
</dbReference>
<dbReference type="Proteomes" id="UP000582659">
    <property type="component" value="Unassembled WGS sequence"/>
</dbReference>
<dbReference type="PRINTS" id="PR00047">
    <property type="entry name" value="STROIDFINGER"/>
</dbReference>
<dbReference type="Gene3D" id="3.30.50.10">
    <property type="entry name" value="Erythroid Transcription Factor GATA-1, subunit A"/>
    <property type="match status" value="1"/>
</dbReference>
<dbReference type="OrthoDB" id="5790900at2759"/>
<dbReference type="InterPro" id="IPR035500">
    <property type="entry name" value="NHR-like_dom_sf"/>
</dbReference>
<evidence type="ECO:0000256" key="3">
    <source>
        <dbReference type="ARBA" id="ARBA00022771"/>
    </source>
</evidence>
<keyword evidence="7" id="KW-0804">Transcription</keyword>
<feature type="compositionally biased region" description="Polar residues" evidence="10">
    <location>
        <begin position="181"/>
        <end position="199"/>
    </location>
</feature>
<evidence type="ECO:0000256" key="9">
    <source>
        <dbReference type="ARBA" id="ARBA00023242"/>
    </source>
</evidence>
<keyword evidence="2" id="KW-0479">Metal-binding</keyword>
<gene>
    <name evidence="12" type="ORF">BXYJ_LOCUS3449</name>
</gene>
<evidence type="ECO:0000256" key="7">
    <source>
        <dbReference type="ARBA" id="ARBA00023163"/>
    </source>
</evidence>
<feature type="region of interest" description="Disordered" evidence="10">
    <location>
        <begin position="175"/>
        <end position="230"/>
    </location>
</feature>
<dbReference type="SMR" id="A0A1I7SC84"/>
<keyword evidence="9" id="KW-0539">Nucleus</keyword>
<dbReference type="GO" id="GO:0004879">
    <property type="term" value="F:nuclear receptor activity"/>
    <property type="evidence" value="ECO:0007669"/>
    <property type="project" value="InterPro"/>
</dbReference>
<dbReference type="GO" id="GO:0000978">
    <property type="term" value="F:RNA polymerase II cis-regulatory region sequence-specific DNA binding"/>
    <property type="evidence" value="ECO:0007669"/>
    <property type="project" value="InterPro"/>
</dbReference>
<dbReference type="InterPro" id="IPR016355">
    <property type="entry name" value="NR5-like"/>
</dbReference>
<dbReference type="Proteomes" id="UP000659654">
    <property type="component" value="Unassembled WGS sequence"/>
</dbReference>
<dbReference type="Proteomes" id="UP000095284">
    <property type="component" value="Unplaced"/>
</dbReference>
<evidence type="ECO:0000313" key="14">
    <source>
        <dbReference type="Proteomes" id="UP000659654"/>
    </source>
</evidence>
<dbReference type="PROSITE" id="PS51030">
    <property type="entry name" value="NUCLEAR_REC_DBD_2"/>
    <property type="match status" value="1"/>
</dbReference>
<feature type="domain" description="Nuclear receptor" evidence="11">
    <location>
        <begin position="317"/>
        <end position="393"/>
    </location>
</feature>
<keyword evidence="6" id="KW-0238">DNA-binding</keyword>
<dbReference type="Pfam" id="PF00105">
    <property type="entry name" value="zf-C4"/>
    <property type="match status" value="1"/>
</dbReference>
<evidence type="ECO:0000256" key="4">
    <source>
        <dbReference type="ARBA" id="ARBA00022833"/>
    </source>
</evidence>
<dbReference type="SMART" id="SM00399">
    <property type="entry name" value="ZnF_C4"/>
    <property type="match status" value="1"/>
</dbReference>
<evidence type="ECO:0000256" key="2">
    <source>
        <dbReference type="ARBA" id="ARBA00022723"/>
    </source>
</evidence>
<dbReference type="EMBL" id="CAJFCV020000002">
    <property type="protein sequence ID" value="CAG9094571.1"/>
    <property type="molecule type" value="Genomic_DNA"/>
</dbReference>
<keyword evidence="8" id="KW-0675">Receptor</keyword>
<organism evidence="13 15">
    <name type="scientific">Bursaphelenchus xylophilus</name>
    <name type="common">Pinewood nematode worm</name>
    <name type="synonym">Aphelenchoides xylophilus</name>
    <dbReference type="NCBI Taxonomy" id="6326"/>
    <lineage>
        <taxon>Eukaryota</taxon>
        <taxon>Metazoa</taxon>
        <taxon>Ecdysozoa</taxon>
        <taxon>Nematoda</taxon>
        <taxon>Chromadorea</taxon>
        <taxon>Rhabditida</taxon>
        <taxon>Tylenchina</taxon>
        <taxon>Tylenchomorpha</taxon>
        <taxon>Aphelenchoidea</taxon>
        <taxon>Aphelenchoididae</taxon>
        <taxon>Bursaphelenchus</taxon>
    </lineage>
</organism>
<feature type="region of interest" description="Disordered" evidence="10">
    <location>
        <begin position="91"/>
        <end position="140"/>
    </location>
</feature>
<dbReference type="InterPro" id="IPR013088">
    <property type="entry name" value="Znf_NHR/GATA"/>
</dbReference>
<keyword evidence="14" id="KW-1185">Reference proteome</keyword>
<proteinExistence type="predicted"/>
<evidence type="ECO:0000313" key="15">
    <source>
        <dbReference type="WBParaSite" id="BXY_1063500.1"/>
    </source>
</evidence>
<dbReference type="GO" id="GO:0008270">
    <property type="term" value="F:zinc ion binding"/>
    <property type="evidence" value="ECO:0007669"/>
    <property type="project" value="UniProtKB-KW"/>
</dbReference>
<evidence type="ECO:0000259" key="11">
    <source>
        <dbReference type="PROSITE" id="PS51030"/>
    </source>
</evidence>
<dbReference type="GO" id="GO:0005634">
    <property type="term" value="C:nucleus"/>
    <property type="evidence" value="ECO:0007669"/>
    <property type="project" value="UniProtKB-SubCell"/>
</dbReference>
<keyword evidence="3" id="KW-0863">Zinc-finger</keyword>
<evidence type="ECO:0000256" key="8">
    <source>
        <dbReference type="ARBA" id="ARBA00023170"/>
    </source>
</evidence>
<reference evidence="12" key="2">
    <citation type="submission" date="2020-09" db="EMBL/GenBank/DDBJ databases">
        <authorList>
            <person name="Kikuchi T."/>
        </authorList>
    </citation>
    <scope>NUCLEOTIDE SEQUENCE</scope>
    <source>
        <strain evidence="12">Ka4C1</strain>
    </source>
</reference>